<protein>
    <submittedName>
        <fullName evidence="1">Uncharacterized protein</fullName>
    </submittedName>
</protein>
<accession>A0AAD7CS55</accession>
<proteinExistence type="predicted"/>
<comment type="caution">
    <text evidence="1">The sequence shown here is derived from an EMBL/GenBank/DDBJ whole genome shotgun (WGS) entry which is preliminary data.</text>
</comment>
<dbReference type="AlphaFoldDB" id="A0AAD7CS55"/>
<evidence type="ECO:0000313" key="1">
    <source>
        <dbReference type="EMBL" id="KAJ7659486.1"/>
    </source>
</evidence>
<sequence length="150" mass="16579">MDILGGDSVAQTIMIWADHAASSDQLNAVMCEKNTENRKRLKYAKAPEEISGIMVKTKRAAANSEKVLNAASIASAEARSGRWHDDLISKVMVLSRKYQYLFLTGQSKFGAVLEGSPTIMINNIFQNHLKIISKNASKTPQNHPHKLTLI</sequence>
<dbReference type="Proteomes" id="UP001221757">
    <property type="component" value="Unassembled WGS sequence"/>
</dbReference>
<dbReference type="EMBL" id="JARKIE010000269">
    <property type="protein sequence ID" value="KAJ7659486.1"/>
    <property type="molecule type" value="Genomic_DNA"/>
</dbReference>
<organism evidence="1 2">
    <name type="scientific">Mycena rosella</name>
    <name type="common">Pink bonnet</name>
    <name type="synonym">Agaricus rosellus</name>
    <dbReference type="NCBI Taxonomy" id="1033263"/>
    <lineage>
        <taxon>Eukaryota</taxon>
        <taxon>Fungi</taxon>
        <taxon>Dikarya</taxon>
        <taxon>Basidiomycota</taxon>
        <taxon>Agaricomycotina</taxon>
        <taxon>Agaricomycetes</taxon>
        <taxon>Agaricomycetidae</taxon>
        <taxon>Agaricales</taxon>
        <taxon>Marasmiineae</taxon>
        <taxon>Mycenaceae</taxon>
        <taxon>Mycena</taxon>
    </lineage>
</organism>
<evidence type="ECO:0000313" key="2">
    <source>
        <dbReference type="Proteomes" id="UP001221757"/>
    </source>
</evidence>
<name>A0AAD7CS55_MYCRO</name>
<reference evidence="1" key="1">
    <citation type="submission" date="2023-03" db="EMBL/GenBank/DDBJ databases">
        <title>Massive genome expansion in bonnet fungi (Mycena s.s.) driven by repeated elements and novel gene families across ecological guilds.</title>
        <authorList>
            <consortium name="Lawrence Berkeley National Laboratory"/>
            <person name="Harder C.B."/>
            <person name="Miyauchi S."/>
            <person name="Viragh M."/>
            <person name="Kuo A."/>
            <person name="Thoen E."/>
            <person name="Andreopoulos B."/>
            <person name="Lu D."/>
            <person name="Skrede I."/>
            <person name="Drula E."/>
            <person name="Henrissat B."/>
            <person name="Morin E."/>
            <person name="Kohler A."/>
            <person name="Barry K."/>
            <person name="LaButti K."/>
            <person name="Morin E."/>
            <person name="Salamov A."/>
            <person name="Lipzen A."/>
            <person name="Mereny Z."/>
            <person name="Hegedus B."/>
            <person name="Baldrian P."/>
            <person name="Stursova M."/>
            <person name="Weitz H."/>
            <person name="Taylor A."/>
            <person name="Grigoriev I.V."/>
            <person name="Nagy L.G."/>
            <person name="Martin F."/>
            <person name="Kauserud H."/>
        </authorList>
    </citation>
    <scope>NUCLEOTIDE SEQUENCE</scope>
    <source>
        <strain evidence="1">CBHHK067</strain>
    </source>
</reference>
<keyword evidence="2" id="KW-1185">Reference proteome</keyword>
<gene>
    <name evidence="1" type="ORF">B0H17DRAFT_1145302</name>
</gene>